<dbReference type="SMART" id="SM00174">
    <property type="entry name" value="RHO"/>
    <property type="match status" value="1"/>
</dbReference>
<dbReference type="GO" id="GO:0005525">
    <property type="term" value="F:GTP binding"/>
    <property type="evidence" value="ECO:0007669"/>
    <property type="project" value="UniProtKB-KW"/>
</dbReference>
<comment type="subcellular location">
    <subcellularLocation>
        <location evidence="1">Cell membrane</location>
        <topology evidence="1">Lipid-anchor</topology>
        <orientation evidence="1">Cytoplasmic side</orientation>
    </subcellularLocation>
</comment>
<dbReference type="SUPFAM" id="SSF52540">
    <property type="entry name" value="P-loop containing nucleoside triphosphate hydrolases"/>
    <property type="match status" value="1"/>
</dbReference>
<gene>
    <name evidence="4" type="ORF">BXZ70DRAFT_936243</name>
</gene>
<dbReference type="GO" id="GO:0003924">
    <property type="term" value="F:GTPase activity"/>
    <property type="evidence" value="ECO:0007669"/>
    <property type="project" value="InterPro"/>
</dbReference>
<dbReference type="PRINTS" id="PR00449">
    <property type="entry name" value="RASTRNSFRMNG"/>
</dbReference>
<proteinExistence type="predicted"/>
<dbReference type="SMART" id="SM00173">
    <property type="entry name" value="RAS"/>
    <property type="match status" value="1"/>
</dbReference>
<evidence type="ECO:0000313" key="4">
    <source>
        <dbReference type="EMBL" id="KAH8100860.1"/>
    </source>
</evidence>
<dbReference type="PROSITE" id="PS51421">
    <property type="entry name" value="RAS"/>
    <property type="match status" value="1"/>
</dbReference>
<comment type="caution">
    <text evidence="4">The sequence shown here is derived from an EMBL/GenBank/DDBJ whole genome shotgun (WGS) entry which is preliminary data.</text>
</comment>
<name>A0A8K0UQ98_9AGAR</name>
<evidence type="ECO:0000256" key="2">
    <source>
        <dbReference type="ARBA" id="ARBA00022741"/>
    </source>
</evidence>
<keyword evidence="4" id="KW-0378">Hydrolase</keyword>
<dbReference type="InterPro" id="IPR020849">
    <property type="entry name" value="Small_GTPase_Ras-type"/>
</dbReference>
<dbReference type="AlphaFoldDB" id="A0A8K0UQ98"/>
<dbReference type="Gene3D" id="3.40.50.300">
    <property type="entry name" value="P-loop containing nucleotide triphosphate hydrolases"/>
    <property type="match status" value="1"/>
</dbReference>
<keyword evidence="2" id="KW-0547">Nucleotide-binding</keyword>
<accession>A0A8K0UQ98</accession>
<dbReference type="GO" id="GO:0005886">
    <property type="term" value="C:plasma membrane"/>
    <property type="evidence" value="ECO:0007669"/>
    <property type="project" value="UniProtKB-SubCell"/>
</dbReference>
<reference evidence="4" key="1">
    <citation type="journal article" date="2021" name="New Phytol.">
        <title>Evolutionary innovations through gain and loss of genes in the ectomycorrhizal Boletales.</title>
        <authorList>
            <person name="Wu G."/>
            <person name="Miyauchi S."/>
            <person name="Morin E."/>
            <person name="Kuo A."/>
            <person name="Drula E."/>
            <person name="Varga T."/>
            <person name="Kohler A."/>
            <person name="Feng B."/>
            <person name="Cao Y."/>
            <person name="Lipzen A."/>
            <person name="Daum C."/>
            <person name="Hundley H."/>
            <person name="Pangilinan J."/>
            <person name="Johnson J."/>
            <person name="Barry K."/>
            <person name="LaButti K."/>
            <person name="Ng V."/>
            <person name="Ahrendt S."/>
            <person name="Min B."/>
            <person name="Choi I.G."/>
            <person name="Park H."/>
            <person name="Plett J.M."/>
            <person name="Magnuson J."/>
            <person name="Spatafora J.W."/>
            <person name="Nagy L.G."/>
            <person name="Henrissat B."/>
            <person name="Grigoriev I.V."/>
            <person name="Yang Z.L."/>
            <person name="Xu J."/>
            <person name="Martin F.M."/>
        </authorList>
    </citation>
    <scope>NUCLEOTIDE SEQUENCE</scope>
    <source>
        <strain evidence="4">KKN 215</strain>
    </source>
</reference>
<dbReference type="PANTHER" id="PTHR24070">
    <property type="entry name" value="RAS, DI-RAS, AND RHEB FAMILY MEMBERS OF SMALL GTPASE SUPERFAMILY"/>
    <property type="match status" value="1"/>
</dbReference>
<dbReference type="SMART" id="SM00175">
    <property type="entry name" value="RAB"/>
    <property type="match status" value="1"/>
</dbReference>
<protein>
    <submittedName>
        <fullName evidence="4">P-loop containing nucleoside triphosphate hydrolase protein</fullName>
    </submittedName>
</protein>
<dbReference type="InterPro" id="IPR027417">
    <property type="entry name" value="P-loop_NTPase"/>
</dbReference>
<dbReference type="InterPro" id="IPR001806">
    <property type="entry name" value="Small_GTPase"/>
</dbReference>
<dbReference type="Proteomes" id="UP000813824">
    <property type="component" value="Unassembled WGS sequence"/>
</dbReference>
<dbReference type="EMBL" id="JAEVFJ010000014">
    <property type="protein sequence ID" value="KAH8100860.1"/>
    <property type="molecule type" value="Genomic_DNA"/>
</dbReference>
<dbReference type="Pfam" id="PF00071">
    <property type="entry name" value="Ras"/>
    <property type="match status" value="1"/>
</dbReference>
<sequence length="151" mass="17225">MHERASRTGDGFFLVYSVASRDSLNNLLPFYDLIKRYNKDANNVPVILVGNKCDLKEERQVTFEEGQALAQELKCRFYETSAKLAIRVEEAYMDLARQTLIHIRERAAREFSSPAKRVRQNNGWICASVCSVFLVARGPCTVLSRPPRRGV</sequence>
<evidence type="ECO:0000256" key="3">
    <source>
        <dbReference type="ARBA" id="ARBA00023134"/>
    </source>
</evidence>
<keyword evidence="3" id="KW-0342">GTP-binding</keyword>
<evidence type="ECO:0000313" key="5">
    <source>
        <dbReference type="Proteomes" id="UP000813824"/>
    </source>
</evidence>
<dbReference type="PROSITE" id="PS51419">
    <property type="entry name" value="RAB"/>
    <property type="match status" value="1"/>
</dbReference>
<organism evidence="4 5">
    <name type="scientific">Cristinia sonorae</name>
    <dbReference type="NCBI Taxonomy" id="1940300"/>
    <lineage>
        <taxon>Eukaryota</taxon>
        <taxon>Fungi</taxon>
        <taxon>Dikarya</taxon>
        <taxon>Basidiomycota</taxon>
        <taxon>Agaricomycotina</taxon>
        <taxon>Agaricomycetes</taxon>
        <taxon>Agaricomycetidae</taxon>
        <taxon>Agaricales</taxon>
        <taxon>Pleurotineae</taxon>
        <taxon>Stephanosporaceae</taxon>
        <taxon>Cristinia</taxon>
    </lineage>
</organism>
<dbReference type="GO" id="GO:0007165">
    <property type="term" value="P:signal transduction"/>
    <property type="evidence" value="ECO:0007669"/>
    <property type="project" value="InterPro"/>
</dbReference>
<keyword evidence="5" id="KW-1185">Reference proteome</keyword>
<evidence type="ECO:0000256" key="1">
    <source>
        <dbReference type="ARBA" id="ARBA00004342"/>
    </source>
</evidence>
<dbReference type="OrthoDB" id="3051117at2759"/>